<reference evidence="2" key="1">
    <citation type="submission" date="2014-09" db="EMBL/GenBank/DDBJ databases">
        <authorList>
            <person name="Magalhaes I.L.F."/>
            <person name="Oliveira U."/>
            <person name="Santos F.R."/>
            <person name="Vidigal T.H.D.A."/>
            <person name="Brescovit A.D."/>
            <person name="Santos A.J."/>
        </authorList>
    </citation>
    <scope>NUCLEOTIDE SEQUENCE</scope>
    <source>
        <tissue evidence="2">Shoot tissue taken approximately 20 cm above the soil surface</tissue>
    </source>
</reference>
<dbReference type="AlphaFoldDB" id="A0A0A9B3V7"/>
<proteinExistence type="predicted"/>
<reference evidence="2" key="2">
    <citation type="journal article" date="2015" name="Data Brief">
        <title>Shoot transcriptome of the giant reed, Arundo donax.</title>
        <authorList>
            <person name="Barrero R.A."/>
            <person name="Guerrero F.D."/>
            <person name="Moolhuijzen P."/>
            <person name="Goolsby J.A."/>
            <person name="Tidwell J."/>
            <person name="Bellgard S.E."/>
            <person name="Bellgard M.I."/>
        </authorList>
    </citation>
    <scope>NUCLEOTIDE SEQUENCE</scope>
    <source>
        <tissue evidence="2">Shoot tissue taken approximately 20 cm above the soil surface</tissue>
    </source>
</reference>
<evidence type="ECO:0000256" key="1">
    <source>
        <dbReference type="SAM" id="MobiDB-lite"/>
    </source>
</evidence>
<name>A0A0A9B3V7_ARUDO</name>
<dbReference type="EMBL" id="GBRH01243893">
    <property type="protein sequence ID" value="JAD54002.1"/>
    <property type="molecule type" value="Transcribed_RNA"/>
</dbReference>
<accession>A0A0A9B3V7</accession>
<sequence>MSGRLNHLSSVVGRSEQKTSKEQGRRWMSKQRPQRSTADDPDEARPGSGAVG</sequence>
<protein>
    <submittedName>
        <fullName evidence="2">Uncharacterized protein</fullName>
    </submittedName>
</protein>
<feature type="compositionally biased region" description="Basic and acidic residues" evidence="1">
    <location>
        <begin position="15"/>
        <end position="25"/>
    </location>
</feature>
<feature type="region of interest" description="Disordered" evidence="1">
    <location>
        <begin position="1"/>
        <end position="52"/>
    </location>
</feature>
<organism evidence="2">
    <name type="scientific">Arundo donax</name>
    <name type="common">Giant reed</name>
    <name type="synonym">Donax arundinaceus</name>
    <dbReference type="NCBI Taxonomy" id="35708"/>
    <lineage>
        <taxon>Eukaryota</taxon>
        <taxon>Viridiplantae</taxon>
        <taxon>Streptophyta</taxon>
        <taxon>Embryophyta</taxon>
        <taxon>Tracheophyta</taxon>
        <taxon>Spermatophyta</taxon>
        <taxon>Magnoliopsida</taxon>
        <taxon>Liliopsida</taxon>
        <taxon>Poales</taxon>
        <taxon>Poaceae</taxon>
        <taxon>PACMAD clade</taxon>
        <taxon>Arundinoideae</taxon>
        <taxon>Arundineae</taxon>
        <taxon>Arundo</taxon>
    </lineage>
</organism>
<evidence type="ECO:0000313" key="2">
    <source>
        <dbReference type="EMBL" id="JAD54002.1"/>
    </source>
</evidence>